<dbReference type="GO" id="GO:0051607">
    <property type="term" value="P:defense response to virus"/>
    <property type="evidence" value="ECO:0007669"/>
    <property type="project" value="TreeGrafter"/>
</dbReference>
<keyword evidence="5 8" id="KW-0472">Membrane</keyword>
<dbReference type="InterPro" id="IPR051517">
    <property type="entry name" value="IFITM_antiviral_protein"/>
</dbReference>
<keyword evidence="4 8" id="KW-1133">Transmembrane helix</keyword>
<dbReference type="PANTHER" id="PTHR13999:SF22">
    <property type="entry name" value="INTERFERON INDUCED TRANSMEMBRANE PROTEIN 6"/>
    <property type="match status" value="1"/>
</dbReference>
<gene>
    <name evidence="9" type="primary">LOC103751067</name>
</gene>
<dbReference type="GO" id="GO:0034341">
    <property type="term" value="P:response to type II interferon"/>
    <property type="evidence" value="ECO:0007669"/>
    <property type="project" value="TreeGrafter"/>
</dbReference>
<keyword evidence="3 8" id="KW-0812">Transmembrane</keyword>
<dbReference type="GO" id="GO:0035456">
    <property type="term" value="P:response to interferon-beta"/>
    <property type="evidence" value="ECO:0007669"/>
    <property type="project" value="TreeGrafter"/>
</dbReference>
<reference evidence="9" key="1">
    <citation type="submission" date="2025-08" db="UniProtKB">
        <authorList>
            <consortium name="Ensembl"/>
        </authorList>
    </citation>
    <scope>IDENTIFICATION</scope>
</reference>
<feature type="transmembrane region" description="Helical" evidence="8">
    <location>
        <begin position="102"/>
        <end position="120"/>
    </location>
</feature>
<keyword evidence="10" id="KW-1185">Reference proteome</keyword>
<protein>
    <submittedName>
        <fullName evidence="9">Interferon induced transmembrane protein 6</fullName>
    </submittedName>
</protein>
<organism evidence="9 10">
    <name type="scientific">Nannospalax galili</name>
    <name type="common">Northern Israeli blind subterranean mole rat</name>
    <name type="synonym">Spalax galili</name>
    <dbReference type="NCBI Taxonomy" id="1026970"/>
    <lineage>
        <taxon>Eukaryota</taxon>
        <taxon>Metazoa</taxon>
        <taxon>Chordata</taxon>
        <taxon>Craniata</taxon>
        <taxon>Vertebrata</taxon>
        <taxon>Euteleostomi</taxon>
        <taxon>Mammalia</taxon>
        <taxon>Eutheria</taxon>
        <taxon>Euarchontoglires</taxon>
        <taxon>Glires</taxon>
        <taxon>Rodentia</taxon>
        <taxon>Myomorpha</taxon>
        <taxon>Muroidea</taxon>
        <taxon>Spalacidae</taxon>
        <taxon>Spalacinae</taxon>
        <taxon>Nannospalax</taxon>
    </lineage>
</organism>
<dbReference type="GO" id="GO:0035455">
    <property type="term" value="P:response to interferon-alpha"/>
    <property type="evidence" value="ECO:0007669"/>
    <property type="project" value="TreeGrafter"/>
</dbReference>
<keyword evidence="7" id="KW-0449">Lipoprotein</keyword>
<evidence type="ECO:0000256" key="4">
    <source>
        <dbReference type="ARBA" id="ARBA00022989"/>
    </source>
</evidence>
<evidence type="ECO:0000256" key="2">
    <source>
        <dbReference type="ARBA" id="ARBA00006843"/>
    </source>
</evidence>
<evidence type="ECO:0000256" key="3">
    <source>
        <dbReference type="ARBA" id="ARBA00022692"/>
    </source>
</evidence>
<keyword evidence="6" id="KW-0564">Palmitate</keyword>
<dbReference type="Pfam" id="PF04505">
    <property type="entry name" value="CD225"/>
    <property type="match status" value="1"/>
</dbReference>
<dbReference type="GO" id="GO:0046597">
    <property type="term" value="P:host-mediated suppression of symbiont invasion"/>
    <property type="evidence" value="ECO:0007669"/>
    <property type="project" value="TreeGrafter"/>
</dbReference>
<dbReference type="PANTHER" id="PTHR13999">
    <property type="entry name" value="INTERFERON INDUCIBLE TRANSMEMBRANE PROTEIN"/>
    <property type="match status" value="1"/>
</dbReference>
<feature type="transmembrane region" description="Helical" evidence="8">
    <location>
        <begin position="54"/>
        <end position="77"/>
    </location>
</feature>
<comment type="subcellular location">
    <subcellularLocation>
        <location evidence="1">Membrane</location>
    </subcellularLocation>
</comment>
<dbReference type="AlphaFoldDB" id="A0A8C6RBI8"/>
<accession>A0A8C6RBI8</accession>
<evidence type="ECO:0000256" key="1">
    <source>
        <dbReference type="ARBA" id="ARBA00004370"/>
    </source>
</evidence>
<dbReference type="GO" id="GO:0005886">
    <property type="term" value="C:plasma membrane"/>
    <property type="evidence" value="ECO:0007669"/>
    <property type="project" value="TreeGrafter"/>
</dbReference>
<dbReference type="Proteomes" id="UP000694381">
    <property type="component" value="Unassembled WGS sequence"/>
</dbReference>
<reference evidence="9" key="2">
    <citation type="submission" date="2025-09" db="UniProtKB">
        <authorList>
            <consortium name="Ensembl"/>
        </authorList>
    </citation>
    <scope>IDENTIFICATION</scope>
</reference>
<dbReference type="GO" id="GO:0045071">
    <property type="term" value="P:negative regulation of viral genome replication"/>
    <property type="evidence" value="ECO:0007669"/>
    <property type="project" value="TreeGrafter"/>
</dbReference>
<comment type="similarity">
    <text evidence="2">Belongs to the CD225/Dispanin family.</text>
</comment>
<evidence type="ECO:0000313" key="10">
    <source>
        <dbReference type="Proteomes" id="UP000694381"/>
    </source>
</evidence>
<dbReference type="GeneTree" id="ENSGT00950000182857"/>
<evidence type="ECO:0000256" key="8">
    <source>
        <dbReference type="SAM" id="Phobius"/>
    </source>
</evidence>
<evidence type="ECO:0000313" key="9">
    <source>
        <dbReference type="Ensembl" id="ENSNGAP00000016392.1"/>
    </source>
</evidence>
<dbReference type="GO" id="GO:0060337">
    <property type="term" value="P:type I interferon-mediated signaling pathway"/>
    <property type="evidence" value="ECO:0007669"/>
    <property type="project" value="TreeGrafter"/>
</dbReference>
<proteinExistence type="inferred from homology"/>
<evidence type="ECO:0000256" key="7">
    <source>
        <dbReference type="ARBA" id="ARBA00023288"/>
    </source>
</evidence>
<evidence type="ECO:0000256" key="5">
    <source>
        <dbReference type="ARBA" id="ARBA00023136"/>
    </source>
</evidence>
<dbReference type="InterPro" id="IPR007593">
    <property type="entry name" value="CD225/Dispanin_fam"/>
</dbReference>
<name>A0A8C6RBI8_NANGA</name>
<evidence type="ECO:0000256" key="6">
    <source>
        <dbReference type="ARBA" id="ARBA00023139"/>
    </source>
</evidence>
<sequence>AMRICSYGLQHSEHPSPYLLPGNKTQNMVKEEPSSAPVMSTVVHIHNEAVLPDYITWSTFNTVFMNFCCLGFIAYAYSVKSRDRKMVGDVMGAQTFASTSKTLNLGATILSMIAFIIIIVL</sequence>
<dbReference type="Ensembl" id="ENSNGAT00000022008.1">
    <property type="protein sequence ID" value="ENSNGAP00000016392.1"/>
    <property type="gene ID" value="ENSNGAG00000017141.1"/>
</dbReference>